<organism evidence="2">
    <name type="scientific">Triticum urartu</name>
    <name type="common">Red wild einkorn</name>
    <name type="synonym">Crithodium urartu</name>
    <dbReference type="NCBI Taxonomy" id="4572"/>
    <lineage>
        <taxon>Eukaryota</taxon>
        <taxon>Viridiplantae</taxon>
        <taxon>Streptophyta</taxon>
        <taxon>Embryophyta</taxon>
        <taxon>Tracheophyta</taxon>
        <taxon>Spermatophyta</taxon>
        <taxon>Magnoliopsida</taxon>
        <taxon>Liliopsida</taxon>
        <taxon>Poales</taxon>
        <taxon>Poaceae</taxon>
        <taxon>BOP clade</taxon>
        <taxon>Pooideae</taxon>
        <taxon>Triticodae</taxon>
        <taxon>Triticeae</taxon>
        <taxon>Triticinae</taxon>
        <taxon>Triticum</taxon>
    </lineage>
</organism>
<dbReference type="AlphaFoldDB" id="M7Z821"/>
<feature type="compositionally biased region" description="Basic and acidic residues" evidence="1">
    <location>
        <begin position="207"/>
        <end position="224"/>
    </location>
</feature>
<sequence length="247" mass="27625">MASSSSSLSSALSSMELMLDALRQRGIGKLEDKPKEEEPPALPTRPTVRGRPPSIHRPASDAPWSQRPPLAPLPPPPEEEEAREAERRAVELELERRAVRAEEEAKQKDDDPSHAGVPAVAAVLSSKPSHAGELAVAAVLSSKPSHAEHHLATEYARETQAFEHAARAVAEVKPGTMSVDELKMLRRQFAAWKKEYEARLRKTNAELKKRVHSEKSHDQQPDHGGRRRWCGWWRTIKAPKFRAPKRL</sequence>
<evidence type="ECO:0000256" key="1">
    <source>
        <dbReference type="SAM" id="MobiDB-lite"/>
    </source>
</evidence>
<accession>M7Z821</accession>
<dbReference type="eggNOG" id="KOG0160">
    <property type="taxonomic scope" value="Eukaryota"/>
</dbReference>
<reference evidence="2" key="1">
    <citation type="journal article" date="2013" name="Nature">
        <title>Draft genome of the wheat A-genome progenitor Triticum urartu.</title>
        <authorList>
            <person name="Ling H.Q."/>
            <person name="Zhao S."/>
            <person name="Liu D."/>
            <person name="Wang J."/>
            <person name="Sun H."/>
            <person name="Zhang C."/>
            <person name="Fan H."/>
            <person name="Li D."/>
            <person name="Dong L."/>
            <person name="Tao Y."/>
            <person name="Gao C."/>
            <person name="Wu H."/>
            <person name="Li Y."/>
            <person name="Cui Y."/>
            <person name="Guo X."/>
            <person name="Zheng S."/>
            <person name="Wang B."/>
            <person name="Yu K."/>
            <person name="Liang Q."/>
            <person name="Yang W."/>
            <person name="Lou X."/>
            <person name="Chen J."/>
            <person name="Feng M."/>
            <person name="Jian J."/>
            <person name="Zhang X."/>
            <person name="Luo G."/>
            <person name="Jiang Y."/>
            <person name="Liu J."/>
            <person name="Wang Z."/>
            <person name="Sha Y."/>
            <person name="Zhang B."/>
            <person name="Wu H."/>
            <person name="Tang D."/>
            <person name="Shen Q."/>
            <person name="Xue P."/>
            <person name="Zou S."/>
            <person name="Wang X."/>
            <person name="Liu X."/>
            <person name="Wang F."/>
            <person name="Yang Y."/>
            <person name="An X."/>
            <person name="Dong Z."/>
            <person name="Zhang K."/>
            <person name="Zhang X."/>
            <person name="Luo M.C."/>
            <person name="Dvorak J."/>
            <person name="Tong Y."/>
            <person name="Wang J."/>
            <person name="Yang H."/>
            <person name="Li Z."/>
            <person name="Wang D."/>
            <person name="Zhang A."/>
            <person name="Wang J."/>
        </authorList>
    </citation>
    <scope>NUCLEOTIDE SEQUENCE</scope>
</reference>
<protein>
    <submittedName>
        <fullName evidence="2">Uncharacterized protein</fullName>
    </submittedName>
</protein>
<evidence type="ECO:0000313" key="2">
    <source>
        <dbReference type="EMBL" id="EMS55731.1"/>
    </source>
</evidence>
<dbReference type="STRING" id="4572.M7Z821"/>
<feature type="compositionally biased region" description="Basic and acidic residues" evidence="1">
    <location>
        <begin position="84"/>
        <end position="113"/>
    </location>
</feature>
<feature type="region of interest" description="Disordered" evidence="1">
    <location>
        <begin position="207"/>
        <end position="227"/>
    </location>
</feature>
<feature type="region of interest" description="Disordered" evidence="1">
    <location>
        <begin position="23"/>
        <end position="118"/>
    </location>
</feature>
<name>M7Z821_TRIUA</name>
<proteinExistence type="predicted"/>
<dbReference type="EMBL" id="KD167080">
    <property type="protein sequence ID" value="EMS55731.1"/>
    <property type="molecule type" value="Genomic_DNA"/>
</dbReference>
<feature type="compositionally biased region" description="Basic and acidic residues" evidence="1">
    <location>
        <begin position="28"/>
        <end position="38"/>
    </location>
</feature>
<gene>
    <name evidence="2" type="ORF">TRIUR3_19574</name>
</gene>